<dbReference type="InterPro" id="IPR013568">
    <property type="entry name" value="SEFIR_dom"/>
</dbReference>
<keyword evidence="1" id="KW-0812">Transmembrane</keyword>
<evidence type="ECO:0000313" key="4">
    <source>
        <dbReference type="EMBL" id="JAV82358.1"/>
    </source>
</evidence>
<evidence type="ECO:0000256" key="2">
    <source>
        <dbReference type="SAM" id="SignalP"/>
    </source>
</evidence>
<dbReference type="Pfam" id="PF08357">
    <property type="entry name" value="SEFIR"/>
    <property type="match status" value="1"/>
</dbReference>
<feature type="transmembrane region" description="Helical" evidence="1">
    <location>
        <begin position="290"/>
        <end position="309"/>
    </location>
</feature>
<keyword evidence="1" id="KW-0472">Membrane</keyword>
<sequence length="553" mass="63863">MAWVALTLLFLGVTVSCSTLCSRKQKSCTYQLWKNNSEPPEMCQVRYFKRNGTECAALSFNYNLNLTHNLGDVRIDAYTSEEAKQTAFNLTFTKIKWSRMVMKFSKMGFENDINNCISYKIWKNVTVPKSSVLAYECPWSNSIYEGNDFSLEYEFEAPIISYHRLIFKIPRFRNFGEQADLRNLDIFSYLDVTDSDYLHLYIQLVPKRYNVTSYLIEVIRERSNISTRLTVQIISAKDAINGQLVFPYPTWNEFGYFYFNVSPLSEICDENKCLKSSTPKIFMGRRKSSLVIGIVGASVIIFALFYAMFFMNRQKNNKDDTPPRILLVYSVSINAHYNVVRTLARLLNDVLHIEVFLDVFDIPQTNHQNPVLWYNQAFRDATHIIYIASPEIPPSKSSHSDNIYRVDGVTMKAIITKIACSTNTKQIIVITFPYSINSVPSELNTVRRFDLVKDIDSFVNSLVMLPYQSWTFLHLYRPNRFRGEPQYMELLEHIQGAQKEFEVLNFSNSTKSSTAQLDVIAQNDRAEDEEKLLTGESNIDHVNLSTTTILKGQ</sequence>
<protein>
    <recommendedName>
        <fullName evidence="3">SEFIR domain-containing protein</fullName>
    </recommendedName>
</protein>
<dbReference type="PROSITE" id="PS51534">
    <property type="entry name" value="SEFIR"/>
    <property type="match status" value="1"/>
</dbReference>
<feature type="chain" id="PRO_5012146575" description="SEFIR domain-containing protein" evidence="2">
    <location>
        <begin position="17"/>
        <end position="553"/>
    </location>
</feature>
<name>A0A1Y1MBI0_PHOPY</name>
<evidence type="ECO:0000259" key="3">
    <source>
        <dbReference type="PROSITE" id="PS51534"/>
    </source>
</evidence>
<dbReference type="Gene3D" id="3.40.50.11530">
    <property type="match status" value="1"/>
</dbReference>
<dbReference type="EMBL" id="GEZM01036896">
    <property type="protein sequence ID" value="JAV82358.1"/>
    <property type="molecule type" value="Transcribed_RNA"/>
</dbReference>
<keyword evidence="1" id="KW-1133">Transmembrane helix</keyword>
<feature type="signal peptide" evidence="2">
    <location>
        <begin position="1"/>
        <end position="16"/>
    </location>
</feature>
<organism evidence="4">
    <name type="scientific">Photinus pyralis</name>
    <name type="common">Common eastern firefly</name>
    <name type="synonym">Lampyris pyralis</name>
    <dbReference type="NCBI Taxonomy" id="7054"/>
    <lineage>
        <taxon>Eukaryota</taxon>
        <taxon>Metazoa</taxon>
        <taxon>Ecdysozoa</taxon>
        <taxon>Arthropoda</taxon>
        <taxon>Hexapoda</taxon>
        <taxon>Insecta</taxon>
        <taxon>Pterygota</taxon>
        <taxon>Neoptera</taxon>
        <taxon>Endopterygota</taxon>
        <taxon>Coleoptera</taxon>
        <taxon>Polyphaga</taxon>
        <taxon>Elateriformia</taxon>
        <taxon>Elateroidea</taxon>
        <taxon>Lampyridae</taxon>
        <taxon>Lampyrinae</taxon>
        <taxon>Photinus</taxon>
    </lineage>
</organism>
<reference evidence="4" key="1">
    <citation type="journal article" date="2016" name="Sci. Rep.">
        <title>Molecular characterization of firefly nuptial gifts: a multi-omics approach sheds light on postcopulatory sexual selection.</title>
        <authorList>
            <person name="Al-Wathiqui N."/>
            <person name="Fallon T.R."/>
            <person name="South A."/>
            <person name="Weng J.K."/>
            <person name="Lewis S.M."/>
        </authorList>
    </citation>
    <scope>NUCLEOTIDE SEQUENCE</scope>
</reference>
<evidence type="ECO:0000256" key="1">
    <source>
        <dbReference type="SAM" id="Phobius"/>
    </source>
</evidence>
<dbReference type="AlphaFoldDB" id="A0A1Y1MBI0"/>
<keyword evidence="2" id="KW-0732">Signal</keyword>
<proteinExistence type="predicted"/>
<accession>A0A1Y1MBI0</accession>
<feature type="domain" description="SEFIR" evidence="3">
    <location>
        <begin position="322"/>
        <end position="460"/>
    </location>
</feature>